<name>A0A9L0SF95_HORSE</name>
<feature type="domain" description="L1 transposable element RRM" evidence="3">
    <location>
        <begin position="60"/>
        <end position="152"/>
    </location>
</feature>
<dbReference type="GeneTree" id="ENSGT01150000286982"/>
<evidence type="ECO:0000259" key="4">
    <source>
        <dbReference type="Pfam" id="PF17490"/>
    </source>
</evidence>
<feature type="compositionally biased region" description="Basic residues" evidence="2">
    <location>
        <begin position="228"/>
        <end position="238"/>
    </location>
</feature>
<dbReference type="InterPro" id="IPR042566">
    <property type="entry name" value="L1_C"/>
</dbReference>
<dbReference type="InterPro" id="IPR043636">
    <property type="entry name" value="L1_RRM_dom"/>
</dbReference>
<dbReference type="Gene3D" id="3.30.70.1820">
    <property type="entry name" value="L1 transposable element, RRM domain"/>
    <property type="match status" value="1"/>
</dbReference>
<reference evidence="5" key="2">
    <citation type="submission" date="2025-08" db="UniProtKB">
        <authorList>
            <consortium name="Ensembl"/>
        </authorList>
    </citation>
    <scope>IDENTIFICATION</scope>
    <source>
        <strain evidence="5">Thoroughbred</strain>
    </source>
</reference>
<dbReference type="FunFam" id="3.30.70.1820:FF:000002">
    <property type="entry name" value="LINE-1 retrotransposable element ORF1 protein"/>
    <property type="match status" value="1"/>
</dbReference>
<dbReference type="Gene3D" id="1.20.5.390">
    <property type="entry name" value="L1 transposable element, trimerization domain"/>
    <property type="match status" value="1"/>
</dbReference>
<evidence type="ECO:0000313" key="6">
    <source>
        <dbReference type="Proteomes" id="UP000002281"/>
    </source>
</evidence>
<dbReference type="GO" id="GO:0032197">
    <property type="term" value="P:retrotransposition"/>
    <property type="evidence" value="ECO:0000318"/>
    <property type="project" value="GO_Central"/>
</dbReference>
<evidence type="ECO:0000256" key="2">
    <source>
        <dbReference type="SAM" id="MobiDB-lite"/>
    </source>
</evidence>
<feature type="domain" description="L1 transposable element dsRBD-like" evidence="4">
    <location>
        <begin position="155"/>
        <end position="211"/>
    </location>
</feature>
<evidence type="ECO:0000313" key="5">
    <source>
        <dbReference type="Ensembl" id="ENSECAP00000074756.1"/>
    </source>
</evidence>
<dbReference type="Pfam" id="PF17490">
    <property type="entry name" value="Tnp_22_dsRBD"/>
    <property type="match status" value="1"/>
</dbReference>
<dbReference type="PANTHER" id="PTHR11505">
    <property type="entry name" value="L1 TRANSPOSABLE ELEMENT-RELATED"/>
    <property type="match status" value="1"/>
</dbReference>
<reference evidence="5 6" key="1">
    <citation type="journal article" date="2009" name="Science">
        <title>Genome sequence, comparative analysis, and population genetics of the domestic horse.</title>
        <authorList>
            <consortium name="Broad Institute Genome Sequencing Platform"/>
            <consortium name="Broad Institute Whole Genome Assembly Team"/>
            <person name="Wade C.M."/>
            <person name="Giulotto E."/>
            <person name="Sigurdsson S."/>
            <person name="Zoli M."/>
            <person name="Gnerre S."/>
            <person name="Imsland F."/>
            <person name="Lear T.L."/>
            <person name="Adelson D.L."/>
            <person name="Bailey E."/>
            <person name="Bellone R.R."/>
            <person name="Bloecker H."/>
            <person name="Distl O."/>
            <person name="Edgar R.C."/>
            <person name="Garber M."/>
            <person name="Leeb T."/>
            <person name="Mauceli E."/>
            <person name="MacLeod J.N."/>
            <person name="Penedo M.C.T."/>
            <person name="Raison J.M."/>
            <person name="Sharpe T."/>
            <person name="Vogel J."/>
            <person name="Andersson L."/>
            <person name="Antczak D.F."/>
            <person name="Biagi T."/>
            <person name="Binns M.M."/>
            <person name="Chowdhary B.P."/>
            <person name="Coleman S.J."/>
            <person name="Della Valle G."/>
            <person name="Fryc S."/>
            <person name="Guerin G."/>
            <person name="Hasegawa T."/>
            <person name="Hill E.W."/>
            <person name="Jurka J."/>
            <person name="Kiialainen A."/>
            <person name="Lindgren G."/>
            <person name="Liu J."/>
            <person name="Magnani E."/>
            <person name="Mickelson J.R."/>
            <person name="Murray J."/>
            <person name="Nergadze S.G."/>
            <person name="Onofrio R."/>
            <person name="Pedroni S."/>
            <person name="Piras M.F."/>
            <person name="Raudsepp T."/>
            <person name="Rocchi M."/>
            <person name="Roeed K.H."/>
            <person name="Ryder O.A."/>
            <person name="Searle S."/>
            <person name="Skow L."/>
            <person name="Swinburne J.E."/>
            <person name="Syvaenen A.C."/>
            <person name="Tozaki T."/>
            <person name="Valberg S.J."/>
            <person name="Vaudin M."/>
            <person name="White J.R."/>
            <person name="Zody M.C."/>
            <person name="Lander E.S."/>
            <person name="Lindblad-Toh K."/>
        </authorList>
    </citation>
    <scope>NUCLEOTIDE SEQUENCE [LARGE SCALE GENOMIC DNA]</scope>
    <source>
        <strain evidence="5 6">Thoroughbred</strain>
    </source>
</reference>
<accession>A0A9L0SF95</accession>
<proteinExistence type="inferred from homology"/>
<dbReference type="Gene3D" id="3.30.250.20">
    <property type="entry name" value="L1 transposable element, C-terminal domain"/>
    <property type="match status" value="1"/>
</dbReference>
<dbReference type="GO" id="GO:0003727">
    <property type="term" value="F:single-stranded RNA binding"/>
    <property type="evidence" value="ECO:0000318"/>
    <property type="project" value="GO_Central"/>
</dbReference>
<keyword evidence="6" id="KW-1185">Reference proteome</keyword>
<dbReference type="Proteomes" id="UP000002281">
    <property type="component" value="Chromosome 4"/>
</dbReference>
<organism evidence="5 6">
    <name type="scientific">Equus caballus</name>
    <name type="common">Horse</name>
    <dbReference type="NCBI Taxonomy" id="9796"/>
    <lineage>
        <taxon>Eukaryota</taxon>
        <taxon>Metazoa</taxon>
        <taxon>Chordata</taxon>
        <taxon>Craniata</taxon>
        <taxon>Vertebrata</taxon>
        <taxon>Euteleostomi</taxon>
        <taxon>Mammalia</taxon>
        <taxon>Eutheria</taxon>
        <taxon>Laurasiatheria</taxon>
        <taxon>Perissodactyla</taxon>
        <taxon>Equidae</taxon>
        <taxon>Equus</taxon>
    </lineage>
</organism>
<feature type="region of interest" description="Disordered" evidence="2">
    <location>
        <begin position="202"/>
        <end position="238"/>
    </location>
</feature>
<evidence type="ECO:0000259" key="3">
    <source>
        <dbReference type="Pfam" id="PF02994"/>
    </source>
</evidence>
<dbReference type="Pfam" id="PF02994">
    <property type="entry name" value="Transposase_22"/>
    <property type="match status" value="1"/>
</dbReference>
<dbReference type="GO" id="GO:1990904">
    <property type="term" value="C:ribonucleoprotein complex"/>
    <property type="evidence" value="ECO:0000318"/>
    <property type="project" value="GO_Central"/>
</dbReference>
<dbReference type="InterPro" id="IPR004244">
    <property type="entry name" value="Transposase_22"/>
</dbReference>
<dbReference type="Ensembl" id="ENSECAT00000090571.1">
    <property type="protein sequence ID" value="ENSECAP00000074756.1"/>
    <property type="gene ID" value="ENSECAG00000060031.1"/>
</dbReference>
<evidence type="ECO:0000256" key="1">
    <source>
        <dbReference type="ARBA" id="ARBA00061640"/>
    </source>
</evidence>
<protein>
    <recommendedName>
        <fullName evidence="7">L1 transposable element RRM domain-containing protein</fullName>
    </recommendedName>
</protein>
<sequence>MEEIKQNMESLNALVDIIKEHISIIKDRHVEMLQTEEARELRLKRNEEGLQEISYSIRKCNIRIIGIQEEEEKENGVENLFKEVIAQNFPSLGKQIHLEEAAISPRYVNVKRHTAKCKVVKLTKMNDEEIILRAARQKKITYKGTPIKLSVDFSAETLQARRAWNDIVTSLKDKNLQPRRLYPAKISFRYDGKIKTFPDKQKLTEFIATRPPPSRNPQEGPHTWEKKKTGRKRLQSTE</sequence>
<dbReference type="AlphaFoldDB" id="A0A9L0SF95"/>
<dbReference type="InterPro" id="IPR035300">
    <property type="entry name" value="L1_dsRBD"/>
</dbReference>
<reference evidence="5" key="3">
    <citation type="submission" date="2025-09" db="UniProtKB">
        <authorList>
            <consortium name="Ensembl"/>
        </authorList>
    </citation>
    <scope>IDENTIFICATION</scope>
    <source>
        <strain evidence="5">Thoroughbred</strain>
    </source>
</reference>
<evidence type="ECO:0008006" key="7">
    <source>
        <dbReference type="Google" id="ProtNLM"/>
    </source>
</evidence>
<comment type="similarity">
    <text evidence="1">Belongs to the transposase 22 family.</text>
</comment>